<dbReference type="EMBL" id="LAYJ01000076">
    <property type="protein sequence ID" value="KKI51531.1"/>
    <property type="molecule type" value="Genomic_DNA"/>
</dbReference>
<keyword evidence="2" id="KW-1003">Cell membrane</keyword>
<keyword evidence="5 6" id="KW-0472">Membrane</keyword>
<dbReference type="STRING" id="270498.CHK_1023"/>
<gene>
    <name evidence="7" type="ORF">CHK_1023</name>
</gene>
<dbReference type="RefSeq" id="WP_046442922.1">
    <property type="nucleotide sequence ID" value="NZ_LAYJ01000076.1"/>
</dbReference>
<comment type="caution">
    <text evidence="7">The sequence shown here is derived from an EMBL/GenBank/DDBJ whole genome shotgun (WGS) entry which is preliminary data.</text>
</comment>
<keyword evidence="4 6" id="KW-1133">Transmembrane helix</keyword>
<accession>A0A0M2NKQ0</accession>
<evidence type="ECO:0000256" key="4">
    <source>
        <dbReference type="ARBA" id="ARBA00022989"/>
    </source>
</evidence>
<evidence type="ECO:0000313" key="8">
    <source>
        <dbReference type="Proteomes" id="UP000034076"/>
    </source>
</evidence>
<evidence type="ECO:0000256" key="5">
    <source>
        <dbReference type="ARBA" id="ARBA00023136"/>
    </source>
</evidence>
<proteinExistence type="predicted"/>
<dbReference type="Proteomes" id="UP000034076">
    <property type="component" value="Unassembled WGS sequence"/>
</dbReference>
<feature type="transmembrane region" description="Helical" evidence="6">
    <location>
        <begin position="54"/>
        <end position="73"/>
    </location>
</feature>
<feature type="transmembrane region" description="Helical" evidence="6">
    <location>
        <begin position="173"/>
        <end position="194"/>
    </location>
</feature>
<dbReference type="GO" id="GO:0022857">
    <property type="term" value="F:transmembrane transporter activity"/>
    <property type="evidence" value="ECO:0007669"/>
    <property type="project" value="InterPro"/>
</dbReference>
<evidence type="ECO:0000313" key="7">
    <source>
        <dbReference type="EMBL" id="KKI51531.1"/>
    </source>
</evidence>
<sequence length="327" mass="33954">MEAINEKGRALNRAGKFIQTNLVLVVLIVLVVITAVAEPRFVSSANIANILRQFGPLAFVSLGMTFAIIAGFIDLSVAGIINLTVVVTITLIDVLGQVPALCVGLLVGAGAGYLNSKILISGGATTQARALFITFGMSTIYGALALLISGGSTKQLRSLGSDYSLFQSIGQDGFGILPVSFIIFLGCLAVLYIFQSKTYMGRAINLTGGNKKAANLAGIPVNRSITIIFTLSGLMAAVGAIVLFSRVTSASPLIGEGYETNAILAVVVGGSSLLGGNGSVLKTILGVLLVTLMSNCLNLLGVSTYMQVVVKGAILVIAIWLDNRRKV</sequence>
<organism evidence="7 8">
    <name type="scientific">Christensenella hongkongensis</name>
    <dbReference type="NCBI Taxonomy" id="270498"/>
    <lineage>
        <taxon>Bacteria</taxon>
        <taxon>Bacillati</taxon>
        <taxon>Bacillota</taxon>
        <taxon>Clostridia</taxon>
        <taxon>Christensenellales</taxon>
        <taxon>Christensenellaceae</taxon>
        <taxon>Christensenella</taxon>
    </lineage>
</organism>
<dbReference type="Pfam" id="PF02653">
    <property type="entry name" value="BPD_transp_2"/>
    <property type="match status" value="1"/>
</dbReference>
<reference evidence="7 8" key="1">
    <citation type="submission" date="2015-04" db="EMBL/GenBank/DDBJ databases">
        <title>Draft genome sequence of bacteremic isolate Catabacter hongkongensis type strain HKU16T.</title>
        <authorList>
            <person name="Lau S.K."/>
            <person name="Teng J.L."/>
            <person name="Huang Y."/>
            <person name="Curreem S.O."/>
            <person name="Tsui S.K."/>
            <person name="Woo P.C."/>
        </authorList>
    </citation>
    <scope>NUCLEOTIDE SEQUENCE [LARGE SCALE GENOMIC DNA]</scope>
    <source>
        <strain evidence="7 8">HKU16</strain>
    </source>
</reference>
<evidence type="ECO:0000256" key="6">
    <source>
        <dbReference type="SAM" id="Phobius"/>
    </source>
</evidence>
<feature type="transmembrane region" description="Helical" evidence="6">
    <location>
        <begin position="225"/>
        <end position="244"/>
    </location>
</feature>
<feature type="transmembrane region" description="Helical" evidence="6">
    <location>
        <begin position="264"/>
        <end position="290"/>
    </location>
</feature>
<dbReference type="PANTHER" id="PTHR32196">
    <property type="entry name" value="ABC TRANSPORTER PERMEASE PROTEIN YPHD-RELATED-RELATED"/>
    <property type="match status" value="1"/>
</dbReference>
<dbReference type="OrthoDB" id="9813906at2"/>
<dbReference type="AlphaFoldDB" id="A0A0M2NKQ0"/>
<evidence type="ECO:0000256" key="3">
    <source>
        <dbReference type="ARBA" id="ARBA00022692"/>
    </source>
</evidence>
<keyword evidence="3 6" id="KW-0812">Transmembrane</keyword>
<comment type="subcellular location">
    <subcellularLocation>
        <location evidence="1">Cell membrane</location>
        <topology evidence="1">Multi-pass membrane protein</topology>
    </subcellularLocation>
</comment>
<dbReference type="InterPro" id="IPR001851">
    <property type="entry name" value="ABC_transp_permease"/>
</dbReference>
<evidence type="ECO:0000256" key="1">
    <source>
        <dbReference type="ARBA" id="ARBA00004651"/>
    </source>
</evidence>
<feature type="transmembrane region" description="Helical" evidence="6">
    <location>
        <begin position="297"/>
        <end position="321"/>
    </location>
</feature>
<keyword evidence="8" id="KW-1185">Reference proteome</keyword>
<dbReference type="CDD" id="cd06579">
    <property type="entry name" value="TM_PBP1_transp_AraH_like"/>
    <property type="match status" value="1"/>
</dbReference>
<dbReference type="GO" id="GO:0005886">
    <property type="term" value="C:plasma membrane"/>
    <property type="evidence" value="ECO:0007669"/>
    <property type="project" value="UniProtKB-SubCell"/>
</dbReference>
<feature type="transmembrane region" description="Helical" evidence="6">
    <location>
        <begin position="130"/>
        <end position="153"/>
    </location>
</feature>
<evidence type="ECO:0000256" key="2">
    <source>
        <dbReference type="ARBA" id="ARBA00022475"/>
    </source>
</evidence>
<feature type="transmembrane region" description="Helical" evidence="6">
    <location>
        <begin position="79"/>
        <end position="109"/>
    </location>
</feature>
<protein>
    <submittedName>
        <fullName evidence="7">Ribose ABC transport system, permease protein RbsC</fullName>
    </submittedName>
</protein>
<feature type="transmembrane region" description="Helical" evidence="6">
    <location>
        <begin position="22"/>
        <end position="42"/>
    </location>
</feature>
<name>A0A0M2NKQ0_9FIRM</name>